<evidence type="ECO:0000256" key="1">
    <source>
        <dbReference type="SAM" id="MobiDB-lite"/>
    </source>
</evidence>
<feature type="non-terminal residue" evidence="2">
    <location>
        <position position="212"/>
    </location>
</feature>
<accession>A0A813EJM6</accession>
<proteinExistence type="predicted"/>
<dbReference type="AlphaFoldDB" id="A0A813EJM6"/>
<dbReference type="Proteomes" id="UP000654075">
    <property type="component" value="Unassembled WGS sequence"/>
</dbReference>
<feature type="non-terminal residue" evidence="2">
    <location>
        <position position="1"/>
    </location>
</feature>
<evidence type="ECO:0000313" key="3">
    <source>
        <dbReference type="Proteomes" id="UP000654075"/>
    </source>
</evidence>
<comment type="caution">
    <text evidence="2">The sequence shown here is derived from an EMBL/GenBank/DDBJ whole genome shotgun (WGS) entry which is preliminary data.</text>
</comment>
<feature type="region of interest" description="Disordered" evidence="1">
    <location>
        <begin position="179"/>
        <end position="212"/>
    </location>
</feature>
<reference evidence="2" key="1">
    <citation type="submission" date="2021-02" db="EMBL/GenBank/DDBJ databases">
        <authorList>
            <person name="Dougan E. K."/>
            <person name="Rhodes N."/>
            <person name="Thang M."/>
            <person name="Chan C."/>
        </authorList>
    </citation>
    <scope>NUCLEOTIDE SEQUENCE</scope>
</reference>
<keyword evidence="3" id="KW-1185">Reference proteome</keyword>
<gene>
    <name evidence="2" type="ORF">PGLA1383_LOCUS18850</name>
</gene>
<sequence length="212" mass="22409">AFYSSAVLIRLPALAEFVASAPRAALGHELCGLAFCSFAWRTGGGLTTAAATVAEAGCRRWTFFSRDGGTALCIATFALQQVFGEEAYDASQEERRWALALRRSAGSWASDTLSAADFVRLLAAARFAAEALALRSTFDQEAPASPSLPELWQPLGAAFGIGAEGISWLEKQAPSLVAEARERLGEPHEPESRIGDLLRTGKPSSASASSSK</sequence>
<dbReference type="EMBL" id="CAJNNV010012243">
    <property type="protein sequence ID" value="CAE8600529.1"/>
    <property type="molecule type" value="Genomic_DNA"/>
</dbReference>
<evidence type="ECO:0000313" key="2">
    <source>
        <dbReference type="EMBL" id="CAE8600529.1"/>
    </source>
</evidence>
<name>A0A813EJM6_POLGL</name>
<protein>
    <submittedName>
        <fullName evidence="2">Uncharacterized protein</fullName>
    </submittedName>
</protein>
<organism evidence="2 3">
    <name type="scientific">Polarella glacialis</name>
    <name type="common">Dinoflagellate</name>
    <dbReference type="NCBI Taxonomy" id="89957"/>
    <lineage>
        <taxon>Eukaryota</taxon>
        <taxon>Sar</taxon>
        <taxon>Alveolata</taxon>
        <taxon>Dinophyceae</taxon>
        <taxon>Suessiales</taxon>
        <taxon>Suessiaceae</taxon>
        <taxon>Polarella</taxon>
    </lineage>
</organism>
<feature type="compositionally biased region" description="Basic and acidic residues" evidence="1">
    <location>
        <begin position="179"/>
        <end position="196"/>
    </location>
</feature>